<dbReference type="InterPro" id="IPR013737">
    <property type="entry name" value="Bac_rhamnosid_N"/>
</dbReference>
<evidence type="ECO:0000313" key="8">
    <source>
        <dbReference type="EMBL" id="GGK59599.1"/>
    </source>
</evidence>
<dbReference type="Pfam" id="PF25788">
    <property type="entry name" value="Ig_Rha78A_N"/>
    <property type="match status" value="1"/>
</dbReference>
<dbReference type="Gene3D" id="2.60.40.10">
    <property type="entry name" value="Immunoglobulins"/>
    <property type="match status" value="1"/>
</dbReference>
<dbReference type="Gene3D" id="2.60.120.260">
    <property type="entry name" value="Galactose-binding domain-like"/>
    <property type="match status" value="2"/>
</dbReference>
<evidence type="ECO:0000259" key="5">
    <source>
        <dbReference type="Pfam" id="PF08531"/>
    </source>
</evidence>
<dbReference type="InterPro" id="IPR035398">
    <property type="entry name" value="Bac_rhamnosid_C"/>
</dbReference>
<evidence type="ECO:0000259" key="7">
    <source>
        <dbReference type="Pfam" id="PF17390"/>
    </source>
</evidence>
<keyword evidence="9" id="KW-1185">Reference proteome</keyword>
<dbReference type="PANTHER" id="PTHR33307:SF6">
    <property type="entry name" value="ALPHA-RHAMNOSIDASE (EUROFUNG)-RELATED"/>
    <property type="match status" value="1"/>
</dbReference>
<dbReference type="Gene3D" id="2.60.420.10">
    <property type="entry name" value="Maltose phosphorylase, domain 3"/>
    <property type="match status" value="1"/>
</dbReference>
<dbReference type="SUPFAM" id="SSF48208">
    <property type="entry name" value="Six-hairpin glycosidases"/>
    <property type="match status" value="1"/>
</dbReference>
<dbReference type="PANTHER" id="PTHR33307">
    <property type="entry name" value="ALPHA-RHAMNOSIDASE (EUROFUNG)"/>
    <property type="match status" value="1"/>
</dbReference>
<feature type="domain" description="Alpha-L-rhamnosidase C-terminal" evidence="7">
    <location>
        <begin position="803"/>
        <end position="871"/>
    </location>
</feature>
<evidence type="ECO:0000259" key="6">
    <source>
        <dbReference type="Pfam" id="PF17389"/>
    </source>
</evidence>
<evidence type="ECO:0000256" key="3">
    <source>
        <dbReference type="ARBA" id="ARBA00022801"/>
    </source>
</evidence>
<evidence type="ECO:0000259" key="4">
    <source>
        <dbReference type="Pfam" id="PF05592"/>
    </source>
</evidence>
<keyword evidence="3" id="KW-0378">Hydrolase</keyword>
<proteinExistence type="predicted"/>
<protein>
    <recommendedName>
        <fullName evidence="2">alpha-L-rhamnosidase</fullName>
        <ecNumber evidence="2">3.2.1.40</ecNumber>
    </recommendedName>
</protein>
<accession>A0A917QMP4</accession>
<dbReference type="Proteomes" id="UP000637788">
    <property type="component" value="Unassembled WGS sequence"/>
</dbReference>
<dbReference type="EMBL" id="BMPQ01000004">
    <property type="protein sequence ID" value="GGK59599.1"/>
    <property type="molecule type" value="Genomic_DNA"/>
</dbReference>
<evidence type="ECO:0000256" key="2">
    <source>
        <dbReference type="ARBA" id="ARBA00012652"/>
    </source>
</evidence>
<dbReference type="InterPro" id="IPR035396">
    <property type="entry name" value="Bac_rhamnosid6H"/>
</dbReference>
<dbReference type="GO" id="GO:0030596">
    <property type="term" value="F:alpha-L-rhamnosidase activity"/>
    <property type="evidence" value="ECO:0007669"/>
    <property type="project" value="UniProtKB-EC"/>
</dbReference>
<evidence type="ECO:0000256" key="1">
    <source>
        <dbReference type="ARBA" id="ARBA00001445"/>
    </source>
</evidence>
<dbReference type="InterPro" id="IPR008902">
    <property type="entry name" value="Rhamnosid_concanavalin"/>
</dbReference>
<dbReference type="Pfam" id="PF17389">
    <property type="entry name" value="Bac_rhamnosid6H"/>
    <property type="match status" value="1"/>
</dbReference>
<dbReference type="RefSeq" id="WP_189321512.1">
    <property type="nucleotide sequence ID" value="NZ_BMPQ01000004.1"/>
</dbReference>
<dbReference type="Pfam" id="PF08531">
    <property type="entry name" value="Bac_rhamnosid_N"/>
    <property type="match status" value="1"/>
</dbReference>
<dbReference type="EC" id="3.2.1.40" evidence="2"/>
<dbReference type="InterPro" id="IPR012341">
    <property type="entry name" value="6hp_glycosidase-like_sf"/>
</dbReference>
<dbReference type="Gene3D" id="1.50.10.10">
    <property type="match status" value="1"/>
</dbReference>
<feature type="domain" description="Alpha-L-rhamnosidase concanavalin-like" evidence="4">
    <location>
        <begin position="309"/>
        <end position="419"/>
    </location>
</feature>
<reference evidence="8" key="1">
    <citation type="journal article" date="2014" name="Int. J. Syst. Evol. Microbiol.">
        <title>Complete genome sequence of Corynebacterium casei LMG S-19264T (=DSM 44701T), isolated from a smear-ripened cheese.</title>
        <authorList>
            <consortium name="US DOE Joint Genome Institute (JGI-PGF)"/>
            <person name="Walter F."/>
            <person name="Albersmeier A."/>
            <person name="Kalinowski J."/>
            <person name="Ruckert C."/>
        </authorList>
    </citation>
    <scope>NUCLEOTIDE SEQUENCE</scope>
    <source>
        <strain evidence="8">JCM 3035</strain>
    </source>
</reference>
<name>A0A917QMP4_9ACTN</name>
<feature type="domain" description="Alpha-L-rhamnosidase six-hairpin glycosidase" evidence="6">
    <location>
        <begin position="424"/>
        <end position="800"/>
    </location>
</feature>
<organism evidence="8 9">
    <name type="scientific">Streptomyces flaveus</name>
    <dbReference type="NCBI Taxonomy" id="66370"/>
    <lineage>
        <taxon>Bacteria</taxon>
        <taxon>Bacillati</taxon>
        <taxon>Actinomycetota</taxon>
        <taxon>Actinomycetes</taxon>
        <taxon>Kitasatosporales</taxon>
        <taxon>Streptomycetaceae</taxon>
        <taxon>Streptomyces</taxon>
        <taxon>Streptomyces aurantiacus group</taxon>
    </lineage>
</organism>
<dbReference type="Pfam" id="PF05592">
    <property type="entry name" value="Bac_rhamnosid"/>
    <property type="match status" value="1"/>
</dbReference>
<comment type="catalytic activity">
    <reaction evidence="1">
        <text>Hydrolysis of terminal non-reducing alpha-L-rhamnose residues in alpha-L-rhamnosides.</text>
        <dbReference type="EC" id="3.2.1.40"/>
    </reaction>
</comment>
<dbReference type="GO" id="GO:0005975">
    <property type="term" value="P:carbohydrate metabolic process"/>
    <property type="evidence" value="ECO:0007669"/>
    <property type="project" value="InterPro"/>
</dbReference>
<dbReference type="InterPro" id="IPR013783">
    <property type="entry name" value="Ig-like_fold"/>
</dbReference>
<dbReference type="Pfam" id="PF17390">
    <property type="entry name" value="Bac_rhamnosid_C"/>
    <property type="match status" value="1"/>
</dbReference>
<dbReference type="AlphaFoldDB" id="A0A917QMP4"/>
<sequence>MSDHAPVNLRIDSGGGRLVVCGARPHLSWQLPTGWPEQDGYVLEARINGVDQAPVQAASPRHLFIPWPWQALASRDKVSWRVRSRQSDDTSPWSAQHEFEVGLLAPDWTAAWISPPEPEADSTEANRPAYTLEGSFVLDRPCTRARLYATALGVYEVYLNGRRVGDTELAPGSTSYAETLYGQAEDITDDVRWGRNEIEIVLSDGWYRGKSGAWRKPARWGTRTAARLEVHIEHPDGTWTTAGTGPRWSSRPSAIVRADLMDGQTTDLGTVRRDPAPVVVDAVEAPPVEWSPAPPVRRIERLEPTGVTRTSPGSCVVDFGQNASGWIALTDLGPAGTRTVIDHGEHVDASGDLTTSHLDSARPGEPPVPFVQRDVVVSDGAATGCFEPRHTIHGFRYAKVQRDDGAEPAPSAISMQVVHTDLRSTGTFACSDPDLTRLHDVARWSFRGNAVDVPTDCPTRERLGWTGDYQIFVSTAVRLFDVDGFSRKWLRSVRDDQLPDGRIVNSSPDPNHLKKHPDAMVDHITGSAGWGDAIVHVPWVLYETYGDDVALAENWDAMVHWVEFALGAARSKRHPSRVERSANARPHEAYLWDGTFHWGEWSEPKQRAADGSLIDPVGSDPVAWFMTDKGEVGTAYLYRSVSTLARIADVLGKEDDARRYRGLAERIRDAWQTEFLDGEGRTTAGTQAGYVRALAFDLVPPRLRDAAAAHLVTLIREAGDHLTTGFLSTADLLPVLADTGHADVAHAVLTRRTEPSWLAMLDRGATTIWEDWEGIDADGNATASLNHYSKGAVVRFLHTHTLGLRQTPGSVAWSSFVVAPVPGPGITWASGSFESPQGTIAVNWALDDGTFRIDVDVPPGSTATVVLPDGTAIPAGPGPVHAECPVPSPRALPVP</sequence>
<gene>
    <name evidence="8" type="ORF">GCM10010094_19940</name>
</gene>
<dbReference type="InterPro" id="IPR016007">
    <property type="entry name" value="Alpha_rhamnosid"/>
</dbReference>
<dbReference type="InterPro" id="IPR008928">
    <property type="entry name" value="6-hairpin_glycosidase_sf"/>
</dbReference>
<evidence type="ECO:0000313" key="9">
    <source>
        <dbReference type="Proteomes" id="UP000637788"/>
    </source>
</evidence>
<comment type="caution">
    <text evidence="8">The sequence shown here is derived from an EMBL/GenBank/DDBJ whole genome shotgun (WGS) entry which is preliminary data.</text>
</comment>
<reference evidence="8" key="2">
    <citation type="submission" date="2020-09" db="EMBL/GenBank/DDBJ databases">
        <authorList>
            <person name="Sun Q."/>
            <person name="Ohkuma M."/>
        </authorList>
    </citation>
    <scope>NUCLEOTIDE SEQUENCE</scope>
    <source>
        <strain evidence="8">JCM 3035</strain>
    </source>
</reference>
<feature type="domain" description="Bacterial alpha-L-rhamnosidase N-terminal" evidence="5">
    <location>
        <begin position="143"/>
        <end position="273"/>
    </location>
</feature>